<name>A0ABS8D8I0_9NEIS</name>
<evidence type="ECO:0000313" key="7">
    <source>
        <dbReference type="EMBL" id="MCB6184529.1"/>
    </source>
</evidence>
<dbReference type="RefSeq" id="WP_227181339.1">
    <property type="nucleotide sequence ID" value="NZ_JAJBZT010000007.1"/>
</dbReference>
<dbReference type="PANTHER" id="PTHR45649">
    <property type="entry name" value="AMINO-ACID PERMEASE BAT1"/>
    <property type="match status" value="1"/>
</dbReference>
<protein>
    <submittedName>
        <fullName evidence="7">Amino acid permease</fullName>
    </submittedName>
</protein>
<dbReference type="InterPro" id="IPR002293">
    <property type="entry name" value="AA/rel_permease1"/>
</dbReference>
<organism evidence="7 8">
    <name type="scientific">Leeia speluncae</name>
    <dbReference type="NCBI Taxonomy" id="2884804"/>
    <lineage>
        <taxon>Bacteria</taxon>
        <taxon>Pseudomonadati</taxon>
        <taxon>Pseudomonadota</taxon>
        <taxon>Betaproteobacteria</taxon>
        <taxon>Neisseriales</taxon>
        <taxon>Leeiaceae</taxon>
        <taxon>Leeia</taxon>
    </lineage>
</organism>
<feature type="transmembrane region" description="Helical" evidence="6">
    <location>
        <begin position="164"/>
        <end position="190"/>
    </location>
</feature>
<feature type="transmembrane region" description="Helical" evidence="6">
    <location>
        <begin position="349"/>
        <end position="371"/>
    </location>
</feature>
<sequence>MQEQYNNDDEQLKALGYTPSFDRSMSLWESFALGFTYLSPVVGAYTLFAFGMTAGGPPFIWSYLIAAIGQMFVCLIFGEVVSQFPIAGGLYPWTRRLVGPRWAWMSGWIYMWALITTVAAVPVGGAPFLAYLLGFTVTPFNTTVIALVLLFASTLFNQLGTKALARVAMFGFICEIAGALLVSGYLLLFGRLNSPHVILETFNLGSGGSYLPAFLAAALVGMFCCYGFEACGDVAEETPNPSKAIPKAMRMTIYIGIPVTIYTCLGLILAVPDLQAVITGKDVDPINTILTRNFGEIGSRVIYGIILISHISCILSLQAAVSRLIYAYARDKMIAFSGVLSKISPKNHVPSAALILAGVISALIVCIGFFIQEGLTIIVSFASVGIYIAFQMVIVGALFARFRGWRPAGQFKLGHWGWIVNILALVYGVAATINILWPRSPDAPWYMNYSVLLSLTIVLVTGCLYLLLEKPHRNSNAPAGDAWHITRQSKKNVKKDKVTNLAMNEE</sequence>
<accession>A0ABS8D8I0</accession>
<feature type="transmembrane region" description="Helical" evidence="6">
    <location>
        <begin position="252"/>
        <end position="271"/>
    </location>
</feature>
<evidence type="ECO:0000313" key="8">
    <source>
        <dbReference type="Proteomes" id="UP001165395"/>
    </source>
</evidence>
<feature type="transmembrane region" description="Helical" evidence="6">
    <location>
        <begin position="301"/>
        <end position="328"/>
    </location>
</feature>
<evidence type="ECO:0000256" key="1">
    <source>
        <dbReference type="ARBA" id="ARBA00004141"/>
    </source>
</evidence>
<gene>
    <name evidence="7" type="ORF">LIN78_13350</name>
</gene>
<keyword evidence="3 6" id="KW-0812">Transmembrane</keyword>
<evidence type="ECO:0000256" key="6">
    <source>
        <dbReference type="SAM" id="Phobius"/>
    </source>
</evidence>
<evidence type="ECO:0000256" key="3">
    <source>
        <dbReference type="ARBA" id="ARBA00022692"/>
    </source>
</evidence>
<reference evidence="7" key="1">
    <citation type="submission" date="2021-10" db="EMBL/GenBank/DDBJ databases">
        <title>The complete genome sequence of Leeia sp. TBRC 13508.</title>
        <authorList>
            <person name="Charoenyingcharoen P."/>
            <person name="Yukphan P."/>
        </authorList>
    </citation>
    <scope>NUCLEOTIDE SEQUENCE</scope>
    <source>
        <strain evidence="7">TBRC 13508</strain>
    </source>
</reference>
<feature type="transmembrane region" description="Helical" evidence="6">
    <location>
        <begin position="449"/>
        <end position="468"/>
    </location>
</feature>
<feature type="transmembrane region" description="Helical" evidence="6">
    <location>
        <begin position="102"/>
        <end position="122"/>
    </location>
</feature>
<comment type="subcellular location">
    <subcellularLocation>
        <location evidence="1">Membrane</location>
        <topology evidence="1">Multi-pass membrane protein</topology>
    </subcellularLocation>
</comment>
<dbReference type="Gene3D" id="1.20.1740.10">
    <property type="entry name" value="Amino acid/polyamine transporter I"/>
    <property type="match status" value="1"/>
</dbReference>
<evidence type="ECO:0000256" key="2">
    <source>
        <dbReference type="ARBA" id="ARBA00022448"/>
    </source>
</evidence>
<feature type="transmembrane region" description="Helical" evidence="6">
    <location>
        <begin position="413"/>
        <end position="437"/>
    </location>
</feature>
<proteinExistence type="predicted"/>
<keyword evidence="2" id="KW-0813">Transport</keyword>
<evidence type="ECO:0000256" key="4">
    <source>
        <dbReference type="ARBA" id="ARBA00022989"/>
    </source>
</evidence>
<dbReference type="Proteomes" id="UP001165395">
    <property type="component" value="Unassembled WGS sequence"/>
</dbReference>
<keyword evidence="4 6" id="KW-1133">Transmembrane helix</keyword>
<dbReference type="Pfam" id="PF13520">
    <property type="entry name" value="AA_permease_2"/>
    <property type="match status" value="1"/>
</dbReference>
<evidence type="ECO:0000256" key="5">
    <source>
        <dbReference type="ARBA" id="ARBA00023136"/>
    </source>
</evidence>
<feature type="transmembrane region" description="Helical" evidence="6">
    <location>
        <begin position="377"/>
        <end position="401"/>
    </location>
</feature>
<comment type="caution">
    <text evidence="7">The sequence shown here is derived from an EMBL/GenBank/DDBJ whole genome shotgun (WGS) entry which is preliminary data.</text>
</comment>
<feature type="transmembrane region" description="Helical" evidence="6">
    <location>
        <begin position="31"/>
        <end position="54"/>
    </location>
</feature>
<feature type="transmembrane region" description="Helical" evidence="6">
    <location>
        <begin position="128"/>
        <end position="152"/>
    </location>
</feature>
<dbReference type="EMBL" id="JAJBZT010000007">
    <property type="protein sequence ID" value="MCB6184529.1"/>
    <property type="molecule type" value="Genomic_DNA"/>
</dbReference>
<feature type="transmembrane region" description="Helical" evidence="6">
    <location>
        <begin position="60"/>
        <end position="81"/>
    </location>
</feature>
<dbReference type="PANTHER" id="PTHR45649:SF26">
    <property type="entry name" value="OS04G0435100 PROTEIN"/>
    <property type="match status" value="1"/>
</dbReference>
<feature type="transmembrane region" description="Helical" evidence="6">
    <location>
        <begin position="210"/>
        <end position="231"/>
    </location>
</feature>
<keyword evidence="5 6" id="KW-0472">Membrane</keyword>
<dbReference type="PIRSF" id="PIRSF006060">
    <property type="entry name" value="AA_transporter"/>
    <property type="match status" value="1"/>
</dbReference>
<keyword evidence="8" id="KW-1185">Reference proteome</keyword>